<accession>A0ABW0Q6Q1</accession>
<dbReference type="EMBL" id="JBHSMX010000003">
    <property type="protein sequence ID" value="MFC5519597.1"/>
    <property type="molecule type" value="Genomic_DNA"/>
</dbReference>
<name>A0ABW0Q6Q1_9BURK</name>
<feature type="chain" id="PRO_5046792540" evidence="2">
    <location>
        <begin position="29"/>
        <end position="117"/>
    </location>
</feature>
<feature type="compositionally biased region" description="Basic and acidic residues" evidence="1">
    <location>
        <begin position="86"/>
        <end position="96"/>
    </location>
</feature>
<protein>
    <submittedName>
        <fullName evidence="3">Uncharacterized protein</fullName>
    </submittedName>
</protein>
<feature type="signal peptide" evidence="2">
    <location>
        <begin position="1"/>
        <end position="28"/>
    </location>
</feature>
<sequence>MSLRLTSTNPHTWLAVLLLPLWSTAAMAQVSAAALPPAPPAPPSALAAPAAYHSALDGYQPYTDEKTVNWKEANDTTARIGGWRTYAKEASQRESGARPQVPDAATPPDPHAGHAKP</sequence>
<evidence type="ECO:0000313" key="3">
    <source>
        <dbReference type="EMBL" id="MFC5519597.1"/>
    </source>
</evidence>
<proteinExistence type="predicted"/>
<reference evidence="4" key="1">
    <citation type="journal article" date="2019" name="Int. J. Syst. Evol. Microbiol.">
        <title>The Global Catalogue of Microorganisms (GCM) 10K type strain sequencing project: providing services to taxonomists for standard genome sequencing and annotation.</title>
        <authorList>
            <consortium name="The Broad Institute Genomics Platform"/>
            <consortium name="The Broad Institute Genome Sequencing Center for Infectious Disease"/>
            <person name="Wu L."/>
            <person name="Ma J."/>
        </authorList>
    </citation>
    <scope>NUCLEOTIDE SEQUENCE [LARGE SCALE GENOMIC DNA]</scope>
    <source>
        <strain evidence="4">CGMCC 4.7277</strain>
    </source>
</reference>
<feature type="region of interest" description="Disordered" evidence="1">
    <location>
        <begin position="81"/>
        <end position="117"/>
    </location>
</feature>
<dbReference type="Proteomes" id="UP001596084">
    <property type="component" value="Unassembled WGS sequence"/>
</dbReference>
<keyword evidence="4" id="KW-1185">Reference proteome</keyword>
<dbReference type="RefSeq" id="WP_157090214.1">
    <property type="nucleotide sequence ID" value="NZ_JBHSMX010000003.1"/>
</dbReference>
<gene>
    <name evidence="3" type="ORF">ACFPP7_01530</name>
</gene>
<evidence type="ECO:0000313" key="4">
    <source>
        <dbReference type="Proteomes" id="UP001596084"/>
    </source>
</evidence>
<evidence type="ECO:0000256" key="1">
    <source>
        <dbReference type="SAM" id="MobiDB-lite"/>
    </source>
</evidence>
<organism evidence="3 4">
    <name type="scientific">Polaromonas jejuensis</name>
    <dbReference type="NCBI Taxonomy" id="457502"/>
    <lineage>
        <taxon>Bacteria</taxon>
        <taxon>Pseudomonadati</taxon>
        <taxon>Pseudomonadota</taxon>
        <taxon>Betaproteobacteria</taxon>
        <taxon>Burkholderiales</taxon>
        <taxon>Comamonadaceae</taxon>
        <taxon>Polaromonas</taxon>
    </lineage>
</organism>
<keyword evidence="2" id="KW-0732">Signal</keyword>
<comment type="caution">
    <text evidence="3">The sequence shown here is derived from an EMBL/GenBank/DDBJ whole genome shotgun (WGS) entry which is preliminary data.</text>
</comment>
<evidence type="ECO:0000256" key="2">
    <source>
        <dbReference type="SAM" id="SignalP"/>
    </source>
</evidence>